<proteinExistence type="predicted"/>
<organism evidence="1 2">
    <name type="scientific">Lactococcus lactis subsp. cremoris</name>
    <name type="common">Streptococcus cremoris</name>
    <dbReference type="NCBI Taxonomy" id="1359"/>
    <lineage>
        <taxon>Bacteria</taxon>
        <taxon>Bacillati</taxon>
        <taxon>Bacillota</taxon>
        <taxon>Bacilli</taxon>
        <taxon>Lactobacillales</taxon>
        <taxon>Streptococcaceae</taxon>
        <taxon>Lactococcus</taxon>
    </lineage>
</organism>
<sequence length="173" mass="20537">MTIISTNPELSEPEIISYFFKKIRELKIFDNSCSLHQLSQKIDFVEKTTKHYLKVLPSYENSNKLPPLELINHLEKWFEPEDFKRIIEVKNEQLKYKKTFSESMFQDKIRPHKEEKRKTVTLANGDKAIVKKTTNDFKNILIVYYQGRIRVYDPISKELAPEATASQVKNHRF</sequence>
<name>A0A1V0PDC5_LACLC</name>
<gene>
    <name evidence="1" type="ORF">LLJM1_03950</name>
</gene>
<dbReference type="Proteomes" id="UP000191806">
    <property type="component" value="Plasmid pJM1A"/>
</dbReference>
<dbReference type="EMBL" id="CP016746">
    <property type="protein sequence ID" value="ARE27118.1"/>
    <property type="molecule type" value="Genomic_DNA"/>
</dbReference>
<dbReference type="RefSeq" id="WP_063280554.1">
    <property type="nucleotide sequence ID" value="NZ_CP016745.2"/>
</dbReference>
<evidence type="ECO:0000313" key="1">
    <source>
        <dbReference type="EMBL" id="ARE27118.1"/>
    </source>
</evidence>
<reference evidence="1 2" key="1">
    <citation type="journal article" date="2017" name="BMC Genomics">
        <title>Comparative and functional genomics of the Lactococcus lactis taxon; insights into evolution and niche adaptation.</title>
        <authorList>
            <person name="Kelleher P."/>
            <person name="Bottacini F."/>
            <person name="Mahony J."/>
            <person name="Kilcawley K.N."/>
            <person name="van Sinderen D."/>
        </authorList>
    </citation>
    <scope>NUCLEOTIDE SEQUENCE [LARGE SCALE GENOMIC DNA]</scope>
    <source>
        <strain evidence="1 2">JM1</strain>
        <plasmid evidence="2">pmpjm1</plasmid>
    </source>
</reference>
<protein>
    <submittedName>
        <fullName evidence="1">Uncharacterized protein</fullName>
    </submittedName>
</protein>
<evidence type="ECO:0000313" key="2">
    <source>
        <dbReference type="Proteomes" id="UP000191806"/>
    </source>
</evidence>
<geneLocation type="plasmid" evidence="2">
    <name>pmpjm1</name>
</geneLocation>
<keyword evidence="1" id="KW-0614">Plasmid</keyword>
<dbReference type="AlphaFoldDB" id="A0A1V0PDC5"/>
<accession>A0A1V0PDC5</accession>